<dbReference type="GO" id="GO:0009092">
    <property type="term" value="P:homoserine metabolic process"/>
    <property type="evidence" value="ECO:0007669"/>
    <property type="project" value="TreeGrafter"/>
</dbReference>
<dbReference type="PANTHER" id="PTHR32268:SF11">
    <property type="entry name" value="HOMOSERINE O-ACETYLTRANSFERASE"/>
    <property type="match status" value="1"/>
</dbReference>
<feature type="region of interest" description="Disordered" evidence="3">
    <location>
        <begin position="123"/>
        <end position="153"/>
    </location>
</feature>
<accession>A0A7S4VE43</accession>
<dbReference type="InterPro" id="IPR008220">
    <property type="entry name" value="HAT_MetX-like"/>
</dbReference>
<gene>
    <name evidence="5" type="ORF">DBRI00130_LOCUS523</name>
</gene>
<sequence length="524" mass="57049">MVGVTTTTNHIMRLSKLTSSNSSTCLSKSYRCFSAALSSSSSSSTVLPKMTSATTVPDKMLLTPTLYANDTNKNGSKRMAHTAIGDNNRVYTAGSGIGTDSSMIAANDRHNLHNLFAKPKANFTTSASSSPAATSKAGEGGMDDEYGEMTSDGSTYYHPEPYTLENGHILENAQVRYMTYGTLNEERDNVIVVCHALTGNASLHSWWGDLLGPNQAFDTSRYFIVCANILGSCYGSTSPSSPKPSSEKEIYGMDFPDISIQDTVRMQLLLLRDELQVQSIKCVIGGSFGGMQAVEYAAQAGSVDSEFAVNDKHDQAKPFVRTVLPIACGASHTAWQIAISEVQRQAIYADPKWNNGNPSPDDPPLAGLSVARQIGMVSYRTSMGYEKKFGRKVRNAATDDDAPPPSYGSQAPWEVKSYLIYQGTKFLSRFDPVTYIKLTEQMDTHDVGRNRGGKEKALRNVHIPALVLGIDSDVLYPLHEQKELVSLFPNAELKVIHSEAGHDGFLLEQDQVASYITGFLEAHD</sequence>
<dbReference type="PANTHER" id="PTHR32268">
    <property type="entry name" value="HOMOSERINE O-ACETYLTRANSFERASE"/>
    <property type="match status" value="1"/>
</dbReference>
<dbReference type="SUPFAM" id="SSF53474">
    <property type="entry name" value="alpha/beta-Hydrolases"/>
    <property type="match status" value="1"/>
</dbReference>
<dbReference type="GO" id="GO:0009086">
    <property type="term" value="P:methionine biosynthetic process"/>
    <property type="evidence" value="ECO:0007669"/>
    <property type="project" value="TreeGrafter"/>
</dbReference>
<evidence type="ECO:0000259" key="4">
    <source>
        <dbReference type="Pfam" id="PF00561"/>
    </source>
</evidence>
<dbReference type="InterPro" id="IPR000073">
    <property type="entry name" value="AB_hydrolase_1"/>
</dbReference>
<keyword evidence="2" id="KW-0808">Transferase</keyword>
<feature type="compositionally biased region" description="Low complexity" evidence="3">
    <location>
        <begin position="124"/>
        <end position="135"/>
    </location>
</feature>
<reference evidence="5" key="1">
    <citation type="submission" date="2021-01" db="EMBL/GenBank/DDBJ databases">
        <authorList>
            <person name="Corre E."/>
            <person name="Pelletier E."/>
            <person name="Niang G."/>
            <person name="Scheremetjew M."/>
            <person name="Finn R."/>
            <person name="Kale V."/>
            <person name="Holt S."/>
            <person name="Cochrane G."/>
            <person name="Meng A."/>
            <person name="Brown T."/>
            <person name="Cohen L."/>
        </authorList>
    </citation>
    <scope>NUCLEOTIDE SEQUENCE</scope>
    <source>
        <strain evidence="5">GSO104</strain>
    </source>
</reference>
<name>A0A7S4VE43_9STRA</name>
<comment type="similarity">
    <text evidence="1">Belongs to the AB hydrolase superfamily. MetX family.</text>
</comment>
<evidence type="ECO:0000313" key="5">
    <source>
        <dbReference type="EMBL" id="CAE4578829.1"/>
    </source>
</evidence>
<dbReference type="NCBIfam" id="TIGR01392">
    <property type="entry name" value="homoserO_Ac_trn"/>
    <property type="match status" value="1"/>
</dbReference>
<protein>
    <recommendedName>
        <fullName evidence="4">AB hydrolase-1 domain-containing protein</fullName>
    </recommendedName>
</protein>
<dbReference type="Gene3D" id="3.40.50.1820">
    <property type="entry name" value="alpha/beta hydrolase"/>
    <property type="match status" value="1"/>
</dbReference>
<evidence type="ECO:0000256" key="2">
    <source>
        <dbReference type="ARBA" id="ARBA00022679"/>
    </source>
</evidence>
<evidence type="ECO:0000256" key="1">
    <source>
        <dbReference type="ARBA" id="ARBA00006886"/>
    </source>
</evidence>
<feature type="domain" description="AB hydrolase-1" evidence="4">
    <location>
        <begin position="189"/>
        <end position="508"/>
    </location>
</feature>
<dbReference type="HAMAP" id="MF_00296">
    <property type="entry name" value="MetX_acyltransf"/>
    <property type="match status" value="1"/>
</dbReference>
<organism evidence="5">
    <name type="scientific">Ditylum brightwellii</name>
    <dbReference type="NCBI Taxonomy" id="49249"/>
    <lineage>
        <taxon>Eukaryota</taxon>
        <taxon>Sar</taxon>
        <taxon>Stramenopiles</taxon>
        <taxon>Ochrophyta</taxon>
        <taxon>Bacillariophyta</taxon>
        <taxon>Mediophyceae</taxon>
        <taxon>Lithodesmiophycidae</taxon>
        <taxon>Lithodesmiales</taxon>
        <taxon>Lithodesmiaceae</taxon>
        <taxon>Ditylum</taxon>
    </lineage>
</organism>
<dbReference type="Pfam" id="PF00561">
    <property type="entry name" value="Abhydrolase_1"/>
    <property type="match status" value="1"/>
</dbReference>
<proteinExistence type="inferred from homology"/>
<dbReference type="GO" id="GO:0004414">
    <property type="term" value="F:homoserine O-acetyltransferase activity"/>
    <property type="evidence" value="ECO:0007669"/>
    <property type="project" value="TreeGrafter"/>
</dbReference>
<dbReference type="InterPro" id="IPR029058">
    <property type="entry name" value="AB_hydrolase_fold"/>
</dbReference>
<dbReference type="AlphaFoldDB" id="A0A7S4VE43"/>
<dbReference type="NCBIfam" id="NF001209">
    <property type="entry name" value="PRK00175.1"/>
    <property type="match status" value="1"/>
</dbReference>
<dbReference type="EMBL" id="HBNS01000661">
    <property type="protein sequence ID" value="CAE4578829.1"/>
    <property type="molecule type" value="Transcribed_RNA"/>
</dbReference>
<evidence type="ECO:0000256" key="3">
    <source>
        <dbReference type="SAM" id="MobiDB-lite"/>
    </source>
</evidence>